<dbReference type="AlphaFoldDB" id="A0AAD6AG05"/>
<evidence type="ECO:0000256" key="2">
    <source>
        <dbReference type="ARBA" id="ARBA00022723"/>
    </source>
</evidence>
<sequence>MRSRRDMELDLLKGICGPNYVIPTRQAVKAMVEAKYVLERNRAIAEIQKVAAVSLTSDMWTSINMDAYLAVTCHFVDDNTRLNFVLLGVQQFPQTHTAENLARVKASLMEEWGITDKFDVTPVLCDIQAKARKLGGYFRSSILAKEKLVSVQKQLGRPTLKLLQEVETRWNSTYHMLQRLVDLREPVGAALASLNTEITTLTSAEFTTISGCLSLLSAFNEATIELSEEKNVSGSKDVPLLKMLEQKLQEEMAKTAVAVAK</sequence>
<accession>A0AAD6AG05</accession>
<keyword evidence="2" id="KW-0479">Metal-binding</keyword>
<dbReference type="SUPFAM" id="SSF53098">
    <property type="entry name" value="Ribonuclease H-like"/>
    <property type="match status" value="1"/>
</dbReference>
<name>A0AAD6AG05_9TELE</name>
<evidence type="ECO:0000256" key="3">
    <source>
        <dbReference type="ARBA" id="ARBA00022771"/>
    </source>
</evidence>
<keyword evidence="7" id="KW-1185">Reference proteome</keyword>
<dbReference type="PANTHER" id="PTHR46481:SF10">
    <property type="entry name" value="ZINC FINGER BED DOMAIN-CONTAINING PROTEIN 39"/>
    <property type="match status" value="1"/>
</dbReference>
<dbReference type="GO" id="GO:0005634">
    <property type="term" value="C:nucleus"/>
    <property type="evidence" value="ECO:0007669"/>
    <property type="project" value="UniProtKB-SubCell"/>
</dbReference>
<evidence type="ECO:0000313" key="6">
    <source>
        <dbReference type="EMBL" id="KAJ4924097.1"/>
    </source>
</evidence>
<organism evidence="6 7">
    <name type="scientific">Pogonophryne albipinna</name>
    <dbReference type="NCBI Taxonomy" id="1090488"/>
    <lineage>
        <taxon>Eukaryota</taxon>
        <taxon>Metazoa</taxon>
        <taxon>Chordata</taxon>
        <taxon>Craniata</taxon>
        <taxon>Vertebrata</taxon>
        <taxon>Euteleostomi</taxon>
        <taxon>Actinopterygii</taxon>
        <taxon>Neopterygii</taxon>
        <taxon>Teleostei</taxon>
        <taxon>Neoteleostei</taxon>
        <taxon>Acanthomorphata</taxon>
        <taxon>Eupercaria</taxon>
        <taxon>Perciformes</taxon>
        <taxon>Notothenioidei</taxon>
        <taxon>Pogonophryne</taxon>
    </lineage>
</organism>
<dbReference type="EMBL" id="JAPTMU010000023">
    <property type="protein sequence ID" value="KAJ4924097.1"/>
    <property type="molecule type" value="Genomic_DNA"/>
</dbReference>
<dbReference type="Proteomes" id="UP001219934">
    <property type="component" value="Unassembled WGS sequence"/>
</dbReference>
<keyword evidence="5" id="KW-0539">Nucleus</keyword>
<evidence type="ECO:0000256" key="4">
    <source>
        <dbReference type="ARBA" id="ARBA00022833"/>
    </source>
</evidence>
<keyword evidence="4" id="KW-0862">Zinc</keyword>
<evidence type="ECO:0000313" key="7">
    <source>
        <dbReference type="Proteomes" id="UP001219934"/>
    </source>
</evidence>
<proteinExistence type="predicted"/>
<dbReference type="GO" id="GO:0008270">
    <property type="term" value="F:zinc ion binding"/>
    <property type="evidence" value="ECO:0007669"/>
    <property type="project" value="UniProtKB-KW"/>
</dbReference>
<comment type="subcellular location">
    <subcellularLocation>
        <location evidence="1">Nucleus</location>
    </subcellularLocation>
</comment>
<dbReference type="InterPro" id="IPR012337">
    <property type="entry name" value="RNaseH-like_sf"/>
</dbReference>
<evidence type="ECO:0000256" key="1">
    <source>
        <dbReference type="ARBA" id="ARBA00004123"/>
    </source>
</evidence>
<protein>
    <submittedName>
        <fullName evidence="6">Uncharacterized protein</fullName>
    </submittedName>
</protein>
<evidence type="ECO:0000256" key="5">
    <source>
        <dbReference type="ARBA" id="ARBA00023242"/>
    </source>
</evidence>
<dbReference type="PANTHER" id="PTHR46481">
    <property type="entry name" value="ZINC FINGER BED DOMAIN-CONTAINING PROTEIN 4"/>
    <property type="match status" value="1"/>
</dbReference>
<dbReference type="InterPro" id="IPR052035">
    <property type="entry name" value="ZnF_BED_domain_contain"/>
</dbReference>
<reference evidence="6" key="1">
    <citation type="submission" date="2022-11" db="EMBL/GenBank/DDBJ databases">
        <title>Chromosome-level genome of Pogonophryne albipinna.</title>
        <authorList>
            <person name="Jo E."/>
        </authorList>
    </citation>
    <scope>NUCLEOTIDE SEQUENCE</scope>
    <source>
        <strain evidence="6">SGF0006</strain>
        <tissue evidence="6">Muscle</tissue>
    </source>
</reference>
<keyword evidence="3" id="KW-0863">Zinc-finger</keyword>
<gene>
    <name evidence="6" type="ORF">JOQ06_000337</name>
</gene>
<comment type="caution">
    <text evidence="6">The sequence shown here is derived from an EMBL/GenBank/DDBJ whole genome shotgun (WGS) entry which is preliminary data.</text>
</comment>